<evidence type="ECO:0000256" key="2">
    <source>
        <dbReference type="ARBA" id="ARBA00022448"/>
    </source>
</evidence>
<evidence type="ECO:0000256" key="10">
    <source>
        <dbReference type="ARBA" id="ARBA00023136"/>
    </source>
</evidence>
<proteinExistence type="predicted"/>
<comment type="caution">
    <text evidence="15">The sequence shown here is derived from an EMBL/GenBank/DDBJ whole genome shotgun (WGS) entry which is preliminary data.</text>
</comment>
<feature type="transmembrane region" description="Helical" evidence="12">
    <location>
        <begin position="326"/>
        <end position="345"/>
    </location>
</feature>
<feature type="domain" description="PTS EIIC type-1" evidence="14">
    <location>
        <begin position="115"/>
        <end position="486"/>
    </location>
</feature>
<feature type="transmembrane region" description="Helical" evidence="12">
    <location>
        <begin position="410"/>
        <end position="429"/>
    </location>
</feature>
<feature type="transmembrane region" description="Helical" evidence="12">
    <location>
        <begin position="189"/>
        <end position="217"/>
    </location>
</feature>
<dbReference type="EMBL" id="DXBP01000019">
    <property type="protein sequence ID" value="HIZ41441.1"/>
    <property type="molecule type" value="Genomic_DNA"/>
</dbReference>
<keyword evidence="3" id="KW-1003">Cell membrane</keyword>
<evidence type="ECO:0000313" key="15">
    <source>
        <dbReference type="EMBL" id="HIZ41441.1"/>
    </source>
</evidence>
<feature type="transmembrane region" description="Helical" evidence="12">
    <location>
        <begin position="266"/>
        <end position="291"/>
    </location>
</feature>
<feature type="transmembrane region" description="Helical" evidence="12">
    <location>
        <begin position="237"/>
        <end position="254"/>
    </location>
</feature>
<feature type="domain" description="PTS EIIB type-1" evidence="13">
    <location>
        <begin position="6"/>
        <end position="88"/>
    </location>
</feature>
<dbReference type="InterPro" id="IPR018113">
    <property type="entry name" value="PTrfase_EIIB_Cys"/>
</dbReference>
<evidence type="ECO:0000256" key="11">
    <source>
        <dbReference type="PROSITE-ProRule" id="PRU00421"/>
    </source>
</evidence>
<dbReference type="GO" id="GO:0016301">
    <property type="term" value="F:kinase activity"/>
    <property type="evidence" value="ECO:0007669"/>
    <property type="project" value="UniProtKB-KW"/>
</dbReference>
<evidence type="ECO:0000259" key="13">
    <source>
        <dbReference type="PROSITE" id="PS51098"/>
    </source>
</evidence>
<dbReference type="CDD" id="cd00212">
    <property type="entry name" value="PTS_IIB_glc"/>
    <property type="match status" value="1"/>
</dbReference>
<keyword evidence="7 12" id="KW-0812">Transmembrane</keyword>
<reference evidence="15" key="1">
    <citation type="journal article" date="2021" name="PeerJ">
        <title>Extensive microbial diversity within the chicken gut microbiome revealed by metagenomics and culture.</title>
        <authorList>
            <person name="Gilroy R."/>
            <person name="Ravi A."/>
            <person name="Getino M."/>
            <person name="Pursley I."/>
            <person name="Horton D.L."/>
            <person name="Alikhan N.F."/>
            <person name="Baker D."/>
            <person name="Gharbi K."/>
            <person name="Hall N."/>
            <person name="Watson M."/>
            <person name="Adriaenssens E.M."/>
            <person name="Foster-Nyarko E."/>
            <person name="Jarju S."/>
            <person name="Secka A."/>
            <person name="Antonio M."/>
            <person name="Oren A."/>
            <person name="Chaudhuri R.R."/>
            <person name="La Ragione R."/>
            <person name="Hildebrand F."/>
            <person name="Pallen M.J."/>
        </authorList>
    </citation>
    <scope>NUCLEOTIDE SEQUENCE</scope>
    <source>
        <strain evidence="15">ChiSxjej1B13-11774</strain>
    </source>
</reference>
<dbReference type="Gene3D" id="3.30.1360.60">
    <property type="entry name" value="Glucose permease domain IIB"/>
    <property type="match status" value="1"/>
</dbReference>
<keyword evidence="8" id="KW-0418">Kinase</keyword>
<evidence type="ECO:0000256" key="9">
    <source>
        <dbReference type="ARBA" id="ARBA00022989"/>
    </source>
</evidence>
<dbReference type="Pfam" id="PF00367">
    <property type="entry name" value="PTS_EIIB"/>
    <property type="match status" value="1"/>
</dbReference>
<evidence type="ECO:0000313" key="16">
    <source>
        <dbReference type="Proteomes" id="UP000824048"/>
    </source>
</evidence>
<evidence type="ECO:0000256" key="7">
    <source>
        <dbReference type="ARBA" id="ARBA00022692"/>
    </source>
</evidence>
<dbReference type="InterPro" id="IPR050558">
    <property type="entry name" value="PTS_Sugar-Specific_Components"/>
</dbReference>
<dbReference type="PANTHER" id="PTHR30175:SF1">
    <property type="entry name" value="PTS SYSTEM ARBUTIN-, CELLOBIOSE-, AND SALICIN-SPECIFIC EIIBC COMPONENT-RELATED"/>
    <property type="match status" value="1"/>
</dbReference>
<protein>
    <submittedName>
        <fullName evidence="15">PTS transporter subunit EIIC</fullName>
    </submittedName>
</protein>
<keyword evidence="4" id="KW-0762">Sugar transport</keyword>
<dbReference type="InterPro" id="IPR036878">
    <property type="entry name" value="Glu_permease_IIB"/>
</dbReference>
<feature type="transmembrane region" description="Helical" evidence="12">
    <location>
        <begin position="156"/>
        <end position="177"/>
    </location>
</feature>
<comment type="subcellular location">
    <subcellularLocation>
        <location evidence="1">Cell membrane</location>
        <topology evidence="1">Multi-pass membrane protein</topology>
    </subcellularLocation>
</comment>
<feature type="transmembrane region" description="Helical" evidence="12">
    <location>
        <begin position="351"/>
        <end position="372"/>
    </location>
</feature>
<keyword evidence="5" id="KW-0808">Transferase</keyword>
<feature type="transmembrane region" description="Helical" evidence="12">
    <location>
        <begin position="457"/>
        <end position="479"/>
    </location>
</feature>
<dbReference type="PROSITE" id="PS51103">
    <property type="entry name" value="PTS_EIIC_TYPE_1"/>
    <property type="match status" value="1"/>
</dbReference>
<sequence>MASKYDGLARIIIQNVGGKSNVISVAHCIARLRFKLKDESKANKEVLESTDGVIKVMQSDGQYQVVIGNQVNDVYDAVLEVGHFAGAGEVDEDGNAVEGGDEGGKSKSPVSVLIDVISGVIQPTLGVLAATGIIKGLLALFDFLGWIPSTSGTYQVWYAVADGFFYFLPIILGYTAAKKFKMNEFIGMALGIALCYPNMVNITSGEVLGTVFAGTAFEMSYYTTFFGIPVIMPSSGYTRSVVPIIIAVVLAAKLEKWLKKVIPDVIKLFIVPFVTLVIMVPLTYLVIGPIASILCNVLTVIFSAVYGLPVVGGIIAGLLIGAFWQVLVIFGLHWSLVPLGLINYATLGYDFILSPYFCVSFAQTFVVLAMIFKTKDEKLKKIAIPAFISGIFGVTEPAIYGVTLPKKKPFIYSCIGGAVGGAFIGMMGARSYSMGGLGLFGLPSYIDVTGTTGLQSLIYVVIGTIIASVVAFALTWVLYRDEPANK</sequence>
<organism evidence="15 16">
    <name type="scientific">Candidatus Gemmiger excrementigallinarum</name>
    <dbReference type="NCBI Taxonomy" id="2838609"/>
    <lineage>
        <taxon>Bacteria</taxon>
        <taxon>Bacillati</taxon>
        <taxon>Bacillota</taxon>
        <taxon>Clostridia</taxon>
        <taxon>Eubacteriales</taxon>
        <taxon>Gemmiger</taxon>
    </lineage>
</organism>
<dbReference type="Proteomes" id="UP000824048">
    <property type="component" value="Unassembled WGS sequence"/>
</dbReference>
<dbReference type="GO" id="GO:0005886">
    <property type="term" value="C:plasma membrane"/>
    <property type="evidence" value="ECO:0007669"/>
    <property type="project" value="UniProtKB-SubCell"/>
</dbReference>
<dbReference type="GO" id="GO:0090589">
    <property type="term" value="F:protein-phosphocysteine-trehalose phosphotransferase system transporter activity"/>
    <property type="evidence" value="ECO:0007669"/>
    <property type="project" value="TreeGrafter"/>
</dbReference>
<dbReference type="PROSITE" id="PS51098">
    <property type="entry name" value="PTS_EIIB_TYPE_1"/>
    <property type="match status" value="1"/>
</dbReference>
<keyword evidence="10 12" id="KW-0472">Membrane</keyword>
<dbReference type="InterPro" id="IPR013013">
    <property type="entry name" value="PTS_EIIC_1"/>
</dbReference>
<evidence type="ECO:0000256" key="5">
    <source>
        <dbReference type="ARBA" id="ARBA00022679"/>
    </source>
</evidence>
<accession>A0A9D2EQL8</accession>
<keyword evidence="6" id="KW-0598">Phosphotransferase system</keyword>
<gene>
    <name evidence="15" type="ORF">H9811_02645</name>
</gene>
<feature type="active site" description="Phosphocysteine intermediate; for EIIB activity" evidence="11">
    <location>
        <position position="28"/>
    </location>
</feature>
<evidence type="ECO:0000259" key="14">
    <source>
        <dbReference type="PROSITE" id="PS51103"/>
    </source>
</evidence>
<dbReference type="GO" id="GO:0009401">
    <property type="term" value="P:phosphoenolpyruvate-dependent sugar phosphotransferase system"/>
    <property type="evidence" value="ECO:0007669"/>
    <property type="project" value="UniProtKB-KW"/>
</dbReference>
<keyword evidence="9 12" id="KW-1133">Transmembrane helix</keyword>
<name>A0A9D2EQL8_9FIRM</name>
<reference evidence="15" key="2">
    <citation type="submission" date="2021-04" db="EMBL/GenBank/DDBJ databases">
        <authorList>
            <person name="Gilroy R."/>
        </authorList>
    </citation>
    <scope>NUCLEOTIDE SEQUENCE</scope>
    <source>
        <strain evidence="15">ChiSxjej1B13-11774</strain>
    </source>
</reference>
<dbReference type="InterPro" id="IPR001996">
    <property type="entry name" value="PTS_IIB_1"/>
</dbReference>
<keyword evidence="2" id="KW-0813">Transport</keyword>
<dbReference type="AlphaFoldDB" id="A0A9D2EQL8"/>
<evidence type="ECO:0000256" key="6">
    <source>
        <dbReference type="ARBA" id="ARBA00022683"/>
    </source>
</evidence>
<evidence type="ECO:0000256" key="12">
    <source>
        <dbReference type="SAM" id="Phobius"/>
    </source>
</evidence>
<evidence type="ECO:0000256" key="8">
    <source>
        <dbReference type="ARBA" id="ARBA00022777"/>
    </source>
</evidence>
<dbReference type="SUPFAM" id="SSF55604">
    <property type="entry name" value="Glucose permease domain IIB"/>
    <property type="match status" value="1"/>
</dbReference>
<evidence type="ECO:0000256" key="4">
    <source>
        <dbReference type="ARBA" id="ARBA00022597"/>
    </source>
</evidence>
<evidence type="ECO:0000256" key="3">
    <source>
        <dbReference type="ARBA" id="ARBA00022475"/>
    </source>
</evidence>
<feature type="transmembrane region" description="Helical" evidence="12">
    <location>
        <begin position="297"/>
        <end position="319"/>
    </location>
</feature>
<dbReference type="GO" id="GO:0015771">
    <property type="term" value="P:trehalose transport"/>
    <property type="evidence" value="ECO:0007669"/>
    <property type="project" value="TreeGrafter"/>
</dbReference>
<dbReference type="FunFam" id="3.30.1360.60:FF:000001">
    <property type="entry name" value="PTS system glucose-specific IIBC component PtsG"/>
    <property type="match status" value="1"/>
</dbReference>
<evidence type="ECO:0000256" key="1">
    <source>
        <dbReference type="ARBA" id="ARBA00004651"/>
    </source>
</evidence>
<dbReference type="InterPro" id="IPR003352">
    <property type="entry name" value="PTS_EIIC"/>
</dbReference>
<dbReference type="Pfam" id="PF02378">
    <property type="entry name" value="PTS_EIIC"/>
    <property type="match status" value="1"/>
</dbReference>
<dbReference type="PANTHER" id="PTHR30175">
    <property type="entry name" value="PHOSPHOTRANSFERASE SYSTEM TRANSPORT PROTEIN"/>
    <property type="match status" value="1"/>
</dbReference>
<dbReference type="GO" id="GO:0008982">
    <property type="term" value="F:protein-N(PI)-phosphohistidine-sugar phosphotransferase activity"/>
    <property type="evidence" value="ECO:0007669"/>
    <property type="project" value="InterPro"/>
</dbReference>